<evidence type="ECO:0000313" key="1">
    <source>
        <dbReference type="EMBL" id="MBX72680.1"/>
    </source>
</evidence>
<organism evidence="1">
    <name type="scientific">Rhizophora mucronata</name>
    <name type="common">Asiatic mangrove</name>
    <dbReference type="NCBI Taxonomy" id="61149"/>
    <lineage>
        <taxon>Eukaryota</taxon>
        <taxon>Viridiplantae</taxon>
        <taxon>Streptophyta</taxon>
        <taxon>Embryophyta</taxon>
        <taxon>Tracheophyta</taxon>
        <taxon>Spermatophyta</taxon>
        <taxon>Magnoliopsida</taxon>
        <taxon>eudicotyledons</taxon>
        <taxon>Gunneridae</taxon>
        <taxon>Pentapetalae</taxon>
        <taxon>rosids</taxon>
        <taxon>fabids</taxon>
        <taxon>Malpighiales</taxon>
        <taxon>Rhizophoraceae</taxon>
        <taxon>Rhizophora</taxon>
    </lineage>
</organism>
<sequence>METENNGTLLVAFVAWNNAWLGGSLSKSACKLLNILHQQNIPCRLMTFF</sequence>
<reference evidence="1" key="1">
    <citation type="submission" date="2018-02" db="EMBL/GenBank/DDBJ databases">
        <title>Rhizophora mucronata_Transcriptome.</title>
        <authorList>
            <person name="Meera S.P."/>
            <person name="Sreeshan A."/>
            <person name="Augustine A."/>
        </authorList>
    </citation>
    <scope>NUCLEOTIDE SEQUENCE</scope>
    <source>
        <tissue evidence="1">Leaf</tissue>
    </source>
</reference>
<dbReference type="EMBL" id="GGEC01092196">
    <property type="protein sequence ID" value="MBX72680.1"/>
    <property type="molecule type" value="Transcribed_RNA"/>
</dbReference>
<name>A0A2P2R0D1_RHIMU</name>
<protein>
    <submittedName>
        <fullName evidence="1">Uncharacterized protein</fullName>
    </submittedName>
</protein>
<accession>A0A2P2R0D1</accession>
<dbReference type="AlphaFoldDB" id="A0A2P2R0D1"/>
<proteinExistence type="predicted"/>